<accession>A0ABQ0FEK6</accession>
<dbReference type="Proteomes" id="UP001623349">
    <property type="component" value="Unassembled WGS sequence"/>
</dbReference>
<evidence type="ECO:0000313" key="4">
    <source>
        <dbReference type="Proteomes" id="UP001623349"/>
    </source>
</evidence>
<dbReference type="SMART" id="SM00454">
    <property type="entry name" value="SAM"/>
    <property type="match status" value="1"/>
</dbReference>
<dbReference type="Pfam" id="PF00536">
    <property type="entry name" value="SAM_1"/>
    <property type="match status" value="1"/>
</dbReference>
<dbReference type="EMBL" id="BAAFST010000012">
    <property type="protein sequence ID" value="GAB1297669.1"/>
    <property type="molecule type" value="Genomic_DNA"/>
</dbReference>
<feature type="compositionally biased region" description="Basic and acidic residues" evidence="1">
    <location>
        <begin position="311"/>
        <end position="328"/>
    </location>
</feature>
<evidence type="ECO:0000313" key="3">
    <source>
        <dbReference type="EMBL" id="GAB1297669.1"/>
    </source>
</evidence>
<feature type="compositionally biased region" description="Basic and acidic residues" evidence="1">
    <location>
        <begin position="89"/>
        <end position="107"/>
    </location>
</feature>
<dbReference type="PANTHER" id="PTHR46829">
    <property type="entry name" value="STERILE ALPHA MOTIF DOMAIN-CONTAINING PROTEIN 15"/>
    <property type="match status" value="1"/>
</dbReference>
<feature type="compositionally biased region" description="Polar residues" evidence="1">
    <location>
        <begin position="37"/>
        <end position="46"/>
    </location>
</feature>
<feature type="compositionally biased region" description="Basic and acidic residues" evidence="1">
    <location>
        <begin position="357"/>
        <end position="378"/>
    </location>
</feature>
<gene>
    <name evidence="3" type="ORF">APTSU1_001290500</name>
</gene>
<feature type="compositionally biased region" description="Basic and acidic residues" evidence="1">
    <location>
        <begin position="283"/>
        <end position="302"/>
    </location>
</feature>
<feature type="compositionally biased region" description="Basic and acidic residues" evidence="1">
    <location>
        <begin position="258"/>
        <end position="273"/>
    </location>
</feature>
<keyword evidence="4" id="KW-1185">Reference proteome</keyword>
<proteinExistence type="predicted"/>
<feature type="compositionally biased region" description="Basic and acidic residues" evidence="1">
    <location>
        <begin position="335"/>
        <end position="350"/>
    </location>
</feature>
<dbReference type="SUPFAM" id="SSF47769">
    <property type="entry name" value="SAM/Pointed domain"/>
    <property type="match status" value="1"/>
</dbReference>
<feature type="region of interest" description="Disordered" evidence="1">
    <location>
        <begin position="247"/>
        <end position="378"/>
    </location>
</feature>
<dbReference type="CDD" id="cd09530">
    <property type="entry name" value="SAM_Samd14"/>
    <property type="match status" value="1"/>
</dbReference>
<protein>
    <submittedName>
        <fullName evidence="3">Sterile alpha motif domain-containing protein 15</fullName>
    </submittedName>
</protein>
<dbReference type="PROSITE" id="PS50105">
    <property type="entry name" value="SAM_DOMAIN"/>
    <property type="match status" value="1"/>
</dbReference>
<feature type="domain" description="SAM" evidence="2">
    <location>
        <begin position="475"/>
        <end position="528"/>
    </location>
</feature>
<feature type="compositionally biased region" description="Basic and acidic residues" evidence="1">
    <location>
        <begin position="118"/>
        <end position="181"/>
    </location>
</feature>
<organism evidence="3 4">
    <name type="scientific">Apodemus speciosus</name>
    <name type="common">Large Japanese field mouse</name>
    <dbReference type="NCBI Taxonomy" id="105296"/>
    <lineage>
        <taxon>Eukaryota</taxon>
        <taxon>Metazoa</taxon>
        <taxon>Chordata</taxon>
        <taxon>Craniata</taxon>
        <taxon>Vertebrata</taxon>
        <taxon>Euteleostomi</taxon>
        <taxon>Mammalia</taxon>
        <taxon>Eutheria</taxon>
        <taxon>Euarchontoglires</taxon>
        <taxon>Glires</taxon>
        <taxon>Rodentia</taxon>
        <taxon>Myomorpha</taxon>
        <taxon>Muroidea</taxon>
        <taxon>Muridae</taxon>
        <taxon>Murinae</taxon>
        <taxon>Apodemus</taxon>
    </lineage>
</organism>
<dbReference type="Gene3D" id="1.10.150.50">
    <property type="entry name" value="Transcription Factor, Ets-1"/>
    <property type="match status" value="1"/>
</dbReference>
<dbReference type="InterPro" id="IPR001660">
    <property type="entry name" value="SAM"/>
</dbReference>
<evidence type="ECO:0000259" key="2">
    <source>
        <dbReference type="PROSITE" id="PS50105"/>
    </source>
</evidence>
<feature type="compositionally biased region" description="Polar residues" evidence="1">
    <location>
        <begin position="16"/>
        <end position="27"/>
    </location>
</feature>
<feature type="compositionally biased region" description="Basic and acidic residues" evidence="1">
    <location>
        <begin position="63"/>
        <end position="76"/>
    </location>
</feature>
<reference evidence="3 4" key="1">
    <citation type="submission" date="2024-08" db="EMBL/GenBank/DDBJ databases">
        <title>The draft genome of Apodemus speciosus.</title>
        <authorList>
            <person name="Nabeshima K."/>
            <person name="Suzuki S."/>
            <person name="Onuma M."/>
        </authorList>
    </citation>
    <scope>NUCLEOTIDE SEQUENCE [LARGE SCALE GENOMIC DNA]</scope>
    <source>
        <strain evidence="3">IB14-021</strain>
    </source>
</reference>
<dbReference type="InterPro" id="IPR013761">
    <property type="entry name" value="SAM/pointed_sf"/>
</dbReference>
<feature type="compositionally biased region" description="Basic and acidic residues" evidence="1">
    <location>
        <begin position="198"/>
        <end position="216"/>
    </location>
</feature>
<feature type="region of interest" description="Disordered" evidence="1">
    <location>
        <begin position="1"/>
        <end position="230"/>
    </location>
</feature>
<sequence length="616" mass="70036">MSEVPEDYNSDPDENLSLQPKRTQSGKLHNAKADTMSELSPNTDQDPGNVGNVLLESTRTRKKDLEVPVEEKHKVPDLQPPDVSVSVLKDAEQKTPDFRSEKLRKSVEEEDLSPSKMTKSEKKQNESVKGKSTEPSEVTKPKIPDRKLRKSTEEAVLKPPEEFHVKSTEHPEQIKVSDKKLRQSTKKKFSGPLEDSGEESRRPIDDTSLEVSEKRTLKASKKAHKTSFDDNFPEMLEEITLGLLEEIKPDVEEETQEEPIKGRVPEPLRDRKPSAQRHKLRRSSGESKLKDTLIEPSKEKEPVPQTQTEPEFPKEKVIKSTEKTDDKPPQITHPDIQEKTQPEPTNEKNLELPSEPKPGEAKEDRSESSKPKYPMGKDELVFSDYHTKLSEKKPAKVKNEFIVGSPRESVESFSTVYEAHEFLKDLQADMNELFPIIPSSEALAELSVDLSQEADILGRKETKPSLSPQIEHLTWSPERVAEWISDLGFPQYKECFTENFISGKKLIHVNCSNLPQMGITDFEDMKVISYHTRVLLGIEEPLFSRSISLPYRDNMGLFLERKGHSGVKSDALTLSEFVEASGLQEYIPEIKVEEKKEDLVPENSQEENEAIYKILT</sequence>
<feature type="compositionally biased region" description="Acidic residues" evidence="1">
    <location>
        <begin position="1"/>
        <end position="14"/>
    </location>
</feature>
<name>A0ABQ0FEK6_APOSI</name>
<evidence type="ECO:0000256" key="1">
    <source>
        <dbReference type="SAM" id="MobiDB-lite"/>
    </source>
</evidence>
<dbReference type="PANTHER" id="PTHR46829:SF1">
    <property type="entry name" value="STERILE ALPHA MOTIF DOMAIN-CONTAINING PROTEIN 15"/>
    <property type="match status" value="1"/>
</dbReference>
<comment type="caution">
    <text evidence="3">The sequence shown here is derived from an EMBL/GenBank/DDBJ whole genome shotgun (WGS) entry which is preliminary data.</text>
</comment>